<dbReference type="EMBL" id="ML977342">
    <property type="protein sequence ID" value="KAF2109571.1"/>
    <property type="molecule type" value="Genomic_DNA"/>
</dbReference>
<evidence type="ECO:0000313" key="1">
    <source>
        <dbReference type="EMBL" id="KAF2109571.1"/>
    </source>
</evidence>
<organism evidence="1 2">
    <name type="scientific">Lophiotrema nucula</name>
    <dbReference type="NCBI Taxonomy" id="690887"/>
    <lineage>
        <taxon>Eukaryota</taxon>
        <taxon>Fungi</taxon>
        <taxon>Dikarya</taxon>
        <taxon>Ascomycota</taxon>
        <taxon>Pezizomycotina</taxon>
        <taxon>Dothideomycetes</taxon>
        <taxon>Pleosporomycetidae</taxon>
        <taxon>Pleosporales</taxon>
        <taxon>Lophiotremataceae</taxon>
        <taxon>Lophiotrema</taxon>
    </lineage>
</organism>
<name>A0A6A5YTW1_9PLEO</name>
<proteinExistence type="predicted"/>
<gene>
    <name evidence="1" type="ORF">BDV96DRAFT_604884</name>
</gene>
<evidence type="ECO:0000313" key="2">
    <source>
        <dbReference type="Proteomes" id="UP000799770"/>
    </source>
</evidence>
<dbReference type="Proteomes" id="UP000799770">
    <property type="component" value="Unassembled WGS sequence"/>
</dbReference>
<dbReference type="AlphaFoldDB" id="A0A6A5YTW1"/>
<protein>
    <submittedName>
        <fullName evidence="1">Uncharacterized protein</fullName>
    </submittedName>
</protein>
<keyword evidence="2" id="KW-1185">Reference proteome</keyword>
<reference evidence="1" key="1">
    <citation type="journal article" date="2020" name="Stud. Mycol.">
        <title>101 Dothideomycetes genomes: a test case for predicting lifestyles and emergence of pathogens.</title>
        <authorList>
            <person name="Haridas S."/>
            <person name="Albert R."/>
            <person name="Binder M."/>
            <person name="Bloem J."/>
            <person name="Labutti K."/>
            <person name="Salamov A."/>
            <person name="Andreopoulos B."/>
            <person name="Baker S."/>
            <person name="Barry K."/>
            <person name="Bills G."/>
            <person name="Bluhm B."/>
            <person name="Cannon C."/>
            <person name="Castanera R."/>
            <person name="Culley D."/>
            <person name="Daum C."/>
            <person name="Ezra D."/>
            <person name="Gonzalez J."/>
            <person name="Henrissat B."/>
            <person name="Kuo A."/>
            <person name="Liang C."/>
            <person name="Lipzen A."/>
            <person name="Lutzoni F."/>
            <person name="Magnuson J."/>
            <person name="Mondo S."/>
            <person name="Nolan M."/>
            <person name="Ohm R."/>
            <person name="Pangilinan J."/>
            <person name="Park H.-J."/>
            <person name="Ramirez L."/>
            <person name="Alfaro M."/>
            <person name="Sun H."/>
            <person name="Tritt A."/>
            <person name="Yoshinaga Y."/>
            <person name="Zwiers L.-H."/>
            <person name="Turgeon B."/>
            <person name="Goodwin S."/>
            <person name="Spatafora J."/>
            <person name="Crous P."/>
            <person name="Grigoriev I."/>
        </authorList>
    </citation>
    <scope>NUCLEOTIDE SEQUENCE</scope>
    <source>
        <strain evidence="1">CBS 627.86</strain>
    </source>
</reference>
<accession>A0A6A5YTW1</accession>
<sequence length="177" mass="19312">MGNQPSTELPTAPICGTPLGYNNAVGTYRPTQIYIWTLWHKDRYPRRPCVEACIDDERCHLAPSATISSTPVIYTIRRREYLEPSAGGTTGDAFYDICCDTLPDGASSAARADCIIEALEATLTLKNTSTAVIPQGTAVGPTWTFPENGTWNVTTYVNPTFTAAAGNDSRIIFTRDR</sequence>